<gene>
    <name evidence="1" type="ORF">HPB47_028224</name>
</gene>
<evidence type="ECO:0000313" key="1">
    <source>
        <dbReference type="EMBL" id="KAG0424556.1"/>
    </source>
</evidence>
<protein>
    <submittedName>
        <fullName evidence="1">Uncharacterized protein</fullName>
    </submittedName>
</protein>
<sequence>MQGPYPARALHQCSREARARPEGRAGLWPAVWPVPVQISTCDADGSPLCYDWADSAAWRRATELAQLHSSAGEGLEWDGREAGEAFARARASGSTFVLHGDGGERLYGTAGEAFVRALRDLGGHKEGMASEIPKRAREGFSGRLIRLTPQQRSVIALTLSLAAMRRCLPSHNRGASRQRRSEEAAMADGAGGEGPRHSALRRVFGWSSVANSYGARRTLNLTNPRNLRSDIQQVIMGLSPLIDRSTIRSHMAPSWLQNQRSGEDLRPPGDPGGNTAGPSAGKPMSKQPKRPFRAGGQQAVGVSSGAYVIDMEADVGAPTPALEDLRPPPLESDLGLASRGPPGPPGGAHETGTETEDRWNSSPEVRALLDFVDKYLTFVLILLLKLSFDHRIGLLGILGLFITFCHANSVIKREVGKQGKRQFSGLFIVATNLVTCICFVYFVLADKGLAYALILVPPYSHPIGGMEVVWIVVVTDFVLKLITILVKALIVALPGFLSCFPRRGKYYLFVETSSQVYRSVVPMQHWLYYFSESYTGSTKIFSMMLSGAYLLCKCSDIVAKTKAWKKSLIQVLSNVNYGRTPTADQTKAAGESCAICQDEFKRPTVLACNHIFCEECVSVWFDRERTCPMCRAQIADDPSWKDGATSLLVQVF</sequence>
<dbReference type="Proteomes" id="UP000805193">
    <property type="component" value="Unassembled WGS sequence"/>
</dbReference>
<accession>A0AC60PTS7</accession>
<comment type="caution">
    <text evidence="1">The sequence shown here is derived from an EMBL/GenBank/DDBJ whole genome shotgun (WGS) entry which is preliminary data.</text>
</comment>
<keyword evidence="2" id="KW-1185">Reference proteome</keyword>
<evidence type="ECO:0000313" key="2">
    <source>
        <dbReference type="Proteomes" id="UP000805193"/>
    </source>
</evidence>
<reference evidence="1 2" key="1">
    <citation type="journal article" date="2020" name="Cell">
        <title>Large-Scale Comparative Analyses of Tick Genomes Elucidate Their Genetic Diversity and Vector Capacities.</title>
        <authorList>
            <consortium name="Tick Genome and Microbiome Consortium (TIGMIC)"/>
            <person name="Jia N."/>
            <person name="Wang J."/>
            <person name="Shi W."/>
            <person name="Du L."/>
            <person name="Sun Y."/>
            <person name="Zhan W."/>
            <person name="Jiang J.F."/>
            <person name="Wang Q."/>
            <person name="Zhang B."/>
            <person name="Ji P."/>
            <person name="Bell-Sakyi L."/>
            <person name="Cui X.M."/>
            <person name="Yuan T.T."/>
            <person name="Jiang B.G."/>
            <person name="Yang W.F."/>
            <person name="Lam T.T."/>
            <person name="Chang Q.C."/>
            <person name="Ding S.J."/>
            <person name="Wang X.J."/>
            <person name="Zhu J.G."/>
            <person name="Ruan X.D."/>
            <person name="Zhao L."/>
            <person name="Wei J.T."/>
            <person name="Ye R.Z."/>
            <person name="Que T.C."/>
            <person name="Du C.H."/>
            <person name="Zhou Y.H."/>
            <person name="Cheng J.X."/>
            <person name="Dai P.F."/>
            <person name="Guo W.B."/>
            <person name="Han X.H."/>
            <person name="Huang E.J."/>
            <person name="Li L.F."/>
            <person name="Wei W."/>
            <person name="Gao Y.C."/>
            <person name="Liu J.Z."/>
            <person name="Shao H.Z."/>
            <person name="Wang X."/>
            <person name="Wang C.C."/>
            <person name="Yang T.C."/>
            <person name="Huo Q.B."/>
            <person name="Li W."/>
            <person name="Chen H.Y."/>
            <person name="Chen S.E."/>
            <person name="Zhou L.G."/>
            <person name="Ni X.B."/>
            <person name="Tian J.H."/>
            <person name="Sheng Y."/>
            <person name="Liu T."/>
            <person name="Pan Y.S."/>
            <person name="Xia L.Y."/>
            <person name="Li J."/>
            <person name="Zhao F."/>
            <person name="Cao W.C."/>
        </authorList>
    </citation>
    <scope>NUCLEOTIDE SEQUENCE [LARGE SCALE GENOMIC DNA]</scope>
    <source>
        <strain evidence="1">Iper-2018</strain>
    </source>
</reference>
<name>A0AC60PTS7_IXOPE</name>
<proteinExistence type="predicted"/>
<organism evidence="1 2">
    <name type="scientific">Ixodes persulcatus</name>
    <name type="common">Taiga tick</name>
    <dbReference type="NCBI Taxonomy" id="34615"/>
    <lineage>
        <taxon>Eukaryota</taxon>
        <taxon>Metazoa</taxon>
        <taxon>Ecdysozoa</taxon>
        <taxon>Arthropoda</taxon>
        <taxon>Chelicerata</taxon>
        <taxon>Arachnida</taxon>
        <taxon>Acari</taxon>
        <taxon>Parasitiformes</taxon>
        <taxon>Ixodida</taxon>
        <taxon>Ixodoidea</taxon>
        <taxon>Ixodidae</taxon>
        <taxon>Ixodinae</taxon>
        <taxon>Ixodes</taxon>
    </lineage>
</organism>
<dbReference type="EMBL" id="JABSTQ010009962">
    <property type="protein sequence ID" value="KAG0424556.1"/>
    <property type="molecule type" value="Genomic_DNA"/>
</dbReference>